<comment type="caution">
    <text evidence="1">The sequence shown here is derived from an EMBL/GenBank/DDBJ whole genome shotgun (WGS) entry which is preliminary data.</text>
</comment>
<reference evidence="1" key="2">
    <citation type="journal article" date="2022" name="Microbiol. Resour. Announc.">
        <title>Metagenome Sequencing to Explore Phylogenomics of Terrestrial Cyanobacteria.</title>
        <authorList>
            <person name="Ward R.D."/>
            <person name="Stajich J.E."/>
            <person name="Johansen J.R."/>
            <person name="Huntemann M."/>
            <person name="Clum A."/>
            <person name="Foster B."/>
            <person name="Foster B."/>
            <person name="Roux S."/>
            <person name="Palaniappan K."/>
            <person name="Varghese N."/>
            <person name="Mukherjee S."/>
            <person name="Reddy T.B.K."/>
            <person name="Daum C."/>
            <person name="Copeland A."/>
            <person name="Chen I.A."/>
            <person name="Ivanova N.N."/>
            <person name="Kyrpides N.C."/>
            <person name="Shapiro N."/>
            <person name="Eloe-Fadrosh E.A."/>
            <person name="Pietrasiak N."/>
        </authorList>
    </citation>
    <scope>NUCLEOTIDE SEQUENCE</scope>
    <source>
        <strain evidence="1">UHER 2000/2452</strain>
    </source>
</reference>
<dbReference type="AlphaFoldDB" id="A0A951US15"/>
<name>A0A951US15_9CYAN</name>
<protein>
    <submittedName>
        <fullName evidence="1">Uncharacterized protein</fullName>
    </submittedName>
</protein>
<organism evidence="1 2">
    <name type="scientific">Drouetiella hepatica Uher 2000/2452</name>
    <dbReference type="NCBI Taxonomy" id="904376"/>
    <lineage>
        <taxon>Bacteria</taxon>
        <taxon>Bacillati</taxon>
        <taxon>Cyanobacteriota</taxon>
        <taxon>Cyanophyceae</taxon>
        <taxon>Oculatellales</taxon>
        <taxon>Oculatellaceae</taxon>
        <taxon>Drouetiella</taxon>
    </lineage>
</organism>
<gene>
    <name evidence="1" type="ORF">KME15_25680</name>
</gene>
<dbReference type="Proteomes" id="UP000757435">
    <property type="component" value="Unassembled WGS sequence"/>
</dbReference>
<evidence type="ECO:0000313" key="2">
    <source>
        <dbReference type="Proteomes" id="UP000757435"/>
    </source>
</evidence>
<reference evidence="1" key="1">
    <citation type="submission" date="2021-05" db="EMBL/GenBank/DDBJ databases">
        <authorList>
            <person name="Pietrasiak N."/>
            <person name="Ward R."/>
            <person name="Stajich J.E."/>
            <person name="Kurbessoian T."/>
        </authorList>
    </citation>
    <scope>NUCLEOTIDE SEQUENCE</scope>
    <source>
        <strain evidence="1">UHER 2000/2452</strain>
    </source>
</reference>
<sequence length="592" mass="67322">MFQDPSRSRSSVIELRESFVCPNQILQADRLLSKEGAIVSSKKSEQPTYVREPDTFLALFPHRFDYIYAEHSQPGQSPDWQTERRYPLADRVLLQGRYLYGVRFAAETRYCLLDIDIGSIYHPQRDALAISRILAALEPLGLASHLACTSSYSGGLHLYFPFQVAQRSWELAIAVSTSLETAGFKLAPGQLEVFPNPKPYATEENLSLYNAHRLPMQAGSYLLNSDFQPIWSDRDRFVAQWHQVELHNDIDSKALRQTLRQIKQRHYRISGKADKFLNDLNAEIELGWTGSGQTNYLLGRIAMRTYVFHPVLSGGEALQGQALVDEIIRVAQSLPGYQQWCQHQHEIEQRSLEWVRCVEASHYYPYGSKKEKPEKEENLGLSWNQQQSENARVRIQEAIASYLNQNSLPSGATARFRLLTQAGIGGSSLYRHRDLWHPEFLMLEDSSLDVMEALPQILSEELSTEVNLVDNPPHPPASHEEKSMNCVRSAFIDTYPTSLLSGTGSNPLPDKPFSHDQLKEVSKTGRNLFLKSTCVNSDLADLLVAISVQIRRLSWTKVQVRDRLSSLFNKGSQSLLTDLELVQWLEWLGDYP</sequence>
<proteinExistence type="predicted"/>
<evidence type="ECO:0000313" key="1">
    <source>
        <dbReference type="EMBL" id="MBW4662063.1"/>
    </source>
</evidence>
<dbReference type="EMBL" id="JAHHHD010000055">
    <property type="protein sequence ID" value="MBW4662063.1"/>
    <property type="molecule type" value="Genomic_DNA"/>
</dbReference>
<accession>A0A951US15</accession>